<name>A0A9D1PZP8_9BACT</name>
<dbReference type="AlphaFoldDB" id="A0A9D1PZP8"/>
<dbReference type="Proteomes" id="UP000886752">
    <property type="component" value="Unassembled WGS sequence"/>
</dbReference>
<reference evidence="3" key="1">
    <citation type="journal article" date="2021" name="PeerJ">
        <title>Extensive microbial diversity within the chicken gut microbiome revealed by metagenomics and culture.</title>
        <authorList>
            <person name="Gilroy R."/>
            <person name="Ravi A."/>
            <person name="Getino M."/>
            <person name="Pursley I."/>
            <person name="Horton D.L."/>
            <person name="Alikhan N.F."/>
            <person name="Baker D."/>
            <person name="Gharbi K."/>
            <person name="Hall N."/>
            <person name="Watson M."/>
            <person name="Adriaenssens E.M."/>
            <person name="Foster-Nyarko E."/>
            <person name="Jarju S."/>
            <person name="Secka A."/>
            <person name="Antonio M."/>
            <person name="Oren A."/>
            <person name="Chaudhuri R.R."/>
            <person name="La Ragione R."/>
            <person name="Hildebrand F."/>
            <person name="Pallen M.J."/>
        </authorList>
    </citation>
    <scope>NUCLEOTIDE SEQUENCE</scope>
    <source>
        <strain evidence="3">ChiHecec2B26-446</strain>
    </source>
</reference>
<comment type="caution">
    <text evidence="3">The sequence shown here is derived from an EMBL/GenBank/DDBJ whole genome shotgun (WGS) entry which is preliminary data.</text>
</comment>
<evidence type="ECO:0000313" key="3">
    <source>
        <dbReference type="EMBL" id="HIW01513.1"/>
    </source>
</evidence>
<dbReference type="PROSITE" id="PS50943">
    <property type="entry name" value="HTH_CROC1"/>
    <property type="match status" value="1"/>
</dbReference>
<accession>A0A9D1PZP8</accession>
<organism evidence="3 4">
    <name type="scientific">Candidatus Desulfovibrio intestinipullorum</name>
    <dbReference type="NCBI Taxonomy" id="2838536"/>
    <lineage>
        <taxon>Bacteria</taxon>
        <taxon>Pseudomonadati</taxon>
        <taxon>Thermodesulfobacteriota</taxon>
        <taxon>Desulfovibrionia</taxon>
        <taxon>Desulfovibrionales</taxon>
        <taxon>Desulfovibrionaceae</taxon>
        <taxon>Desulfovibrio</taxon>
    </lineage>
</organism>
<dbReference type="InterPro" id="IPR010982">
    <property type="entry name" value="Lambda_DNA-bd_dom_sf"/>
</dbReference>
<protein>
    <submittedName>
        <fullName evidence="3">Helix-turn-helix domain-containing protein</fullName>
    </submittedName>
</protein>
<keyword evidence="1" id="KW-0175">Coiled coil</keyword>
<dbReference type="InterPro" id="IPR001387">
    <property type="entry name" value="Cro/C1-type_HTH"/>
</dbReference>
<evidence type="ECO:0000259" key="2">
    <source>
        <dbReference type="PROSITE" id="PS50943"/>
    </source>
</evidence>
<dbReference type="SMART" id="SM00530">
    <property type="entry name" value="HTH_XRE"/>
    <property type="match status" value="1"/>
</dbReference>
<sequence length="203" mass="22309">MVKVKVGARKLLPMTTLGKRIRLARGNASQDVFARRIQVSKGSLGFYERDENLPNSDVILKICSATGVTLDWLLLGQGPMMTTDASTTDTSAAQEYAGEQQAYEQSARASMASYARLEQELEIERQERRDLAAENRKLHQEKEALLLQIIELREKVARLEAASRGDPSQRTGVVSIRSAPVGGHAVHESVDPCCRASVSANSR</sequence>
<dbReference type="SUPFAM" id="SSF47413">
    <property type="entry name" value="lambda repressor-like DNA-binding domains"/>
    <property type="match status" value="1"/>
</dbReference>
<dbReference type="GO" id="GO:0003677">
    <property type="term" value="F:DNA binding"/>
    <property type="evidence" value="ECO:0007669"/>
    <property type="project" value="InterPro"/>
</dbReference>
<dbReference type="Pfam" id="PF01381">
    <property type="entry name" value="HTH_3"/>
    <property type="match status" value="1"/>
</dbReference>
<evidence type="ECO:0000256" key="1">
    <source>
        <dbReference type="SAM" id="Coils"/>
    </source>
</evidence>
<proteinExistence type="predicted"/>
<gene>
    <name evidence="3" type="ORF">H9894_10075</name>
</gene>
<feature type="coiled-coil region" evidence="1">
    <location>
        <begin position="107"/>
        <end position="162"/>
    </location>
</feature>
<feature type="domain" description="HTH cro/C1-type" evidence="2">
    <location>
        <begin position="19"/>
        <end position="73"/>
    </location>
</feature>
<reference evidence="3" key="2">
    <citation type="submission" date="2021-04" db="EMBL/GenBank/DDBJ databases">
        <authorList>
            <person name="Gilroy R."/>
        </authorList>
    </citation>
    <scope>NUCLEOTIDE SEQUENCE</scope>
    <source>
        <strain evidence="3">ChiHecec2B26-446</strain>
    </source>
</reference>
<evidence type="ECO:0000313" key="4">
    <source>
        <dbReference type="Proteomes" id="UP000886752"/>
    </source>
</evidence>
<dbReference type="Gene3D" id="1.10.260.40">
    <property type="entry name" value="lambda repressor-like DNA-binding domains"/>
    <property type="match status" value="1"/>
</dbReference>
<dbReference type="CDD" id="cd00093">
    <property type="entry name" value="HTH_XRE"/>
    <property type="match status" value="1"/>
</dbReference>
<dbReference type="EMBL" id="DXHV01000083">
    <property type="protein sequence ID" value="HIW01513.1"/>
    <property type="molecule type" value="Genomic_DNA"/>
</dbReference>